<dbReference type="Proteomes" id="UP001585080">
    <property type="component" value="Unassembled WGS sequence"/>
</dbReference>
<keyword evidence="1" id="KW-0472">Membrane</keyword>
<evidence type="ECO:0000313" key="2">
    <source>
        <dbReference type="EMBL" id="MFB8772349.1"/>
    </source>
</evidence>
<proteinExistence type="predicted"/>
<dbReference type="EMBL" id="JAYMRP010000004">
    <property type="protein sequence ID" value="MFB8772349.1"/>
    <property type="molecule type" value="Genomic_DNA"/>
</dbReference>
<keyword evidence="3" id="KW-1185">Reference proteome</keyword>
<feature type="transmembrane region" description="Helical" evidence="1">
    <location>
        <begin position="55"/>
        <end position="76"/>
    </location>
</feature>
<keyword evidence="1" id="KW-1133">Transmembrane helix</keyword>
<accession>A0ABV5E6A0</accession>
<reference evidence="2 3" key="1">
    <citation type="submission" date="2024-01" db="EMBL/GenBank/DDBJ databases">
        <title>Genome mining of biosynthetic gene clusters to explore secondary metabolites of Streptomyces sp.</title>
        <authorList>
            <person name="Baig A."/>
            <person name="Ajitkumar Shintre N."/>
            <person name="Kumar H."/>
            <person name="Anbarasu A."/>
            <person name="Ramaiah S."/>
        </authorList>
    </citation>
    <scope>NUCLEOTIDE SEQUENCE [LARGE SCALE GENOMIC DNA]</scope>
    <source>
        <strain evidence="2 3">A57</strain>
    </source>
</reference>
<gene>
    <name evidence="2" type="ORF">VSS16_06315</name>
</gene>
<sequence>MRAPHGCKAWTLGHAVDPNATVKLTALIVGALPTGAAGAIRRNPFGHGESWARKAALGMSAGAVAFLLFVSAQLAASPGMPAEEGAGRLLFFVLTVGFVSGFTFDAVHDRLKQTEPGGVADDPPAHGLRTRPLAPRSVIARLVPSYV</sequence>
<protein>
    <submittedName>
        <fullName evidence="2">Uncharacterized protein</fullName>
    </submittedName>
</protein>
<dbReference type="RefSeq" id="WP_376731311.1">
    <property type="nucleotide sequence ID" value="NZ_JAYMRP010000004.1"/>
</dbReference>
<keyword evidence="1" id="KW-0812">Transmembrane</keyword>
<evidence type="ECO:0000313" key="3">
    <source>
        <dbReference type="Proteomes" id="UP001585080"/>
    </source>
</evidence>
<feature type="transmembrane region" description="Helical" evidence="1">
    <location>
        <begin position="88"/>
        <end position="107"/>
    </location>
</feature>
<name>A0ABV5E6A0_9ACTN</name>
<evidence type="ECO:0000256" key="1">
    <source>
        <dbReference type="SAM" id="Phobius"/>
    </source>
</evidence>
<comment type="caution">
    <text evidence="2">The sequence shown here is derived from an EMBL/GenBank/DDBJ whole genome shotgun (WGS) entry which is preliminary data.</text>
</comment>
<organism evidence="2 3">
    <name type="scientific">Streptomyces broussonetiae</name>
    <dbReference type="NCBI Taxonomy" id="2686304"/>
    <lineage>
        <taxon>Bacteria</taxon>
        <taxon>Bacillati</taxon>
        <taxon>Actinomycetota</taxon>
        <taxon>Actinomycetes</taxon>
        <taxon>Kitasatosporales</taxon>
        <taxon>Streptomycetaceae</taxon>
        <taxon>Streptomyces</taxon>
    </lineage>
</organism>